<proteinExistence type="predicted"/>
<feature type="non-terminal residue" evidence="2">
    <location>
        <position position="262"/>
    </location>
</feature>
<feature type="compositionally biased region" description="Gly residues" evidence="1">
    <location>
        <begin position="88"/>
        <end position="98"/>
    </location>
</feature>
<name>X0W8E7_9ZZZZ</name>
<sequence length="262" mass="28592">TSAQALANELGCYEDTWFETAYTVCGPDFNAEMLRYYFGPETPFRFVAPGISPGTRQQATEPCQAARFRRRQAWAASPRKPHAQKTGESGGLRGGPGGNPTAVLTIDADAPNMCRRMEGPLCALAGKRTELPERFLRDPAAGDLVNRLAIFAEKAAASVREVEDDVVQTIPVGFVPVLVRRHTRGRHATVVHEAQTINGSVGCKVEAPNVDEFTPSQVYGLHGQPNAIRPEIFRSGPQPRCRAGRRTCGVSRVTGRDEFMVE</sequence>
<feature type="non-terminal residue" evidence="2">
    <location>
        <position position="1"/>
    </location>
</feature>
<evidence type="ECO:0000256" key="1">
    <source>
        <dbReference type="SAM" id="MobiDB-lite"/>
    </source>
</evidence>
<dbReference type="AlphaFoldDB" id="X0W8E7"/>
<evidence type="ECO:0000313" key="2">
    <source>
        <dbReference type="EMBL" id="GAG27234.1"/>
    </source>
</evidence>
<dbReference type="EMBL" id="BARS01030970">
    <property type="protein sequence ID" value="GAG27234.1"/>
    <property type="molecule type" value="Genomic_DNA"/>
</dbReference>
<gene>
    <name evidence="2" type="ORF">S01H1_48237</name>
</gene>
<organism evidence="2">
    <name type="scientific">marine sediment metagenome</name>
    <dbReference type="NCBI Taxonomy" id="412755"/>
    <lineage>
        <taxon>unclassified sequences</taxon>
        <taxon>metagenomes</taxon>
        <taxon>ecological metagenomes</taxon>
    </lineage>
</organism>
<reference evidence="2" key="1">
    <citation type="journal article" date="2014" name="Front. Microbiol.">
        <title>High frequency of phylogenetically diverse reductive dehalogenase-homologous genes in deep subseafloor sedimentary metagenomes.</title>
        <authorList>
            <person name="Kawai M."/>
            <person name="Futagami T."/>
            <person name="Toyoda A."/>
            <person name="Takaki Y."/>
            <person name="Nishi S."/>
            <person name="Hori S."/>
            <person name="Arai W."/>
            <person name="Tsubouchi T."/>
            <person name="Morono Y."/>
            <person name="Uchiyama I."/>
            <person name="Ito T."/>
            <person name="Fujiyama A."/>
            <person name="Inagaki F."/>
            <person name="Takami H."/>
        </authorList>
    </citation>
    <scope>NUCLEOTIDE SEQUENCE</scope>
    <source>
        <strain evidence="2">Expedition CK06-06</strain>
    </source>
</reference>
<protein>
    <submittedName>
        <fullName evidence="2">Uncharacterized protein</fullName>
    </submittedName>
</protein>
<accession>X0W8E7</accession>
<comment type="caution">
    <text evidence="2">The sequence shown here is derived from an EMBL/GenBank/DDBJ whole genome shotgun (WGS) entry which is preliminary data.</text>
</comment>
<feature type="region of interest" description="Disordered" evidence="1">
    <location>
        <begin position="74"/>
        <end position="98"/>
    </location>
</feature>